<keyword evidence="2" id="KW-1185">Reference proteome</keyword>
<accession>A0ABR4BPQ7</accession>
<proteinExistence type="predicted"/>
<protein>
    <recommendedName>
        <fullName evidence="3">F-box domain-containing protein</fullName>
    </recommendedName>
</protein>
<evidence type="ECO:0008006" key="3">
    <source>
        <dbReference type="Google" id="ProtNLM"/>
    </source>
</evidence>
<evidence type="ECO:0000313" key="2">
    <source>
        <dbReference type="Proteomes" id="UP001595075"/>
    </source>
</evidence>
<evidence type="ECO:0000313" key="1">
    <source>
        <dbReference type="EMBL" id="KAL2059772.1"/>
    </source>
</evidence>
<comment type="caution">
    <text evidence="1">The sequence shown here is derived from an EMBL/GenBank/DDBJ whole genome shotgun (WGS) entry which is preliminary data.</text>
</comment>
<sequence>MESTNTSHKPLTKGDDHLSNLIPELLVEVLSHVSSKDYLSLVHTNQSLRDFLQENAANVCNKAVQNLLTIYFVNPISFPTEFVQGWLVPTAPVFVETEKEYTADVPDYFAEYEIPASPFDLKIKLSQPGPQFLLFLEVLGDELLPLYGMEAAQYECEDKPTDCAVLKKFHAVMRRQREVLVLVNLHDFLVSVNGNSKDEKAYRCLTMPPKVGGDLIWHYRCQ</sequence>
<dbReference type="Proteomes" id="UP001595075">
    <property type="component" value="Unassembled WGS sequence"/>
</dbReference>
<gene>
    <name evidence="1" type="ORF">VTL71DRAFT_10156</name>
</gene>
<dbReference type="EMBL" id="JAZHXI010000026">
    <property type="protein sequence ID" value="KAL2059772.1"/>
    <property type="molecule type" value="Genomic_DNA"/>
</dbReference>
<organism evidence="1 2">
    <name type="scientific">Oculimacula yallundae</name>
    <dbReference type="NCBI Taxonomy" id="86028"/>
    <lineage>
        <taxon>Eukaryota</taxon>
        <taxon>Fungi</taxon>
        <taxon>Dikarya</taxon>
        <taxon>Ascomycota</taxon>
        <taxon>Pezizomycotina</taxon>
        <taxon>Leotiomycetes</taxon>
        <taxon>Helotiales</taxon>
        <taxon>Ploettnerulaceae</taxon>
        <taxon>Oculimacula</taxon>
    </lineage>
</organism>
<name>A0ABR4BPQ7_9HELO</name>
<reference evidence="1 2" key="1">
    <citation type="journal article" date="2024" name="Commun. Biol.">
        <title>Comparative genomic analysis of thermophilic fungi reveals convergent evolutionary adaptations and gene losses.</title>
        <authorList>
            <person name="Steindorff A.S."/>
            <person name="Aguilar-Pontes M.V."/>
            <person name="Robinson A.J."/>
            <person name="Andreopoulos B."/>
            <person name="LaButti K."/>
            <person name="Kuo A."/>
            <person name="Mondo S."/>
            <person name="Riley R."/>
            <person name="Otillar R."/>
            <person name="Haridas S."/>
            <person name="Lipzen A."/>
            <person name="Grimwood J."/>
            <person name="Schmutz J."/>
            <person name="Clum A."/>
            <person name="Reid I.D."/>
            <person name="Moisan M.C."/>
            <person name="Butler G."/>
            <person name="Nguyen T.T.M."/>
            <person name="Dewar K."/>
            <person name="Conant G."/>
            <person name="Drula E."/>
            <person name="Henrissat B."/>
            <person name="Hansel C."/>
            <person name="Singer S."/>
            <person name="Hutchinson M.I."/>
            <person name="de Vries R.P."/>
            <person name="Natvig D.O."/>
            <person name="Powell A.J."/>
            <person name="Tsang A."/>
            <person name="Grigoriev I.V."/>
        </authorList>
    </citation>
    <scope>NUCLEOTIDE SEQUENCE [LARGE SCALE GENOMIC DNA]</scope>
    <source>
        <strain evidence="1 2">CBS 494.80</strain>
    </source>
</reference>